<protein>
    <submittedName>
        <fullName evidence="1">Uncharacterized protein</fullName>
    </submittedName>
</protein>
<dbReference type="eggNOG" id="ENOG5031XY5">
    <property type="taxonomic scope" value="Bacteria"/>
</dbReference>
<accession>C4FS58</accession>
<gene>
    <name evidence="1" type="ORF">VEIDISOL_01748</name>
</gene>
<name>C4FS58_9FIRM</name>
<dbReference type="EMBL" id="ACIK02000019">
    <property type="protein sequence ID" value="EEP64686.1"/>
    <property type="molecule type" value="Genomic_DNA"/>
</dbReference>
<comment type="caution">
    <text evidence="1">The sequence shown here is derived from an EMBL/GenBank/DDBJ whole genome shotgun (WGS) entry which is preliminary data.</text>
</comment>
<dbReference type="AlphaFoldDB" id="C4FS58"/>
<reference evidence="1" key="1">
    <citation type="submission" date="2009-04" db="EMBL/GenBank/DDBJ databases">
        <authorList>
            <person name="Weinstock G."/>
            <person name="Sodergren E."/>
            <person name="Clifton S."/>
            <person name="Fulton L."/>
            <person name="Fulton B."/>
            <person name="Courtney L."/>
            <person name="Fronick C."/>
            <person name="Harrison M."/>
            <person name="Strong C."/>
            <person name="Farmer C."/>
            <person name="Delahaunty K."/>
            <person name="Markovic C."/>
            <person name="Hall O."/>
            <person name="Minx P."/>
            <person name="Tomlinson C."/>
            <person name="Mitreva M."/>
            <person name="Nelson J."/>
            <person name="Hou S."/>
            <person name="Wollam A."/>
            <person name="Pepin K.H."/>
            <person name="Johnson M."/>
            <person name="Bhonagiri V."/>
            <person name="Nash W.E."/>
            <person name="Warren W."/>
            <person name="Chinwalla A."/>
            <person name="Mardis E.R."/>
            <person name="Wilson R.K."/>
        </authorList>
    </citation>
    <scope>NUCLEOTIDE SEQUENCE [LARGE SCALE GENOMIC DNA]</scope>
    <source>
        <strain evidence="1">ATCC 17748</strain>
    </source>
</reference>
<proteinExistence type="predicted"/>
<evidence type="ECO:0000313" key="1">
    <source>
        <dbReference type="EMBL" id="EEP64686.1"/>
    </source>
</evidence>
<organism evidence="1 2">
    <name type="scientific">Veillonella dispar ATCC 17748</name>
    <dbReference type="NCBI Taxonomy" id="546273"/>
    <lineage>
        <taxon>Bacteria</taxon>
        <taxon>Bacillati</taxon>
        <taxon>Bacillota</taxon>
        <taxon>Negativicutes</taxon>
        <taxon>Veillonellales</taxon>
        <taxon>Veillonellaceae</taxon>
        <taxon>Veillonella</taxon>
    </lineage>
</organism>
<keyword evidence="2" id="KW-1185">Reference proteome</keyword>
<evidence type="ECO:0000313" key="2">
    <source>
        <dbReference type="Proteomes" id="UP000003529"/>
    </source>
</evidence>
<dbReference type="Proteomes" id="UP000003529">
    <property type="component" value="Unassembled WGS sequence"/>
</dbReference>
<dbReference type="HOGENOM" id="CLU_131006_0_0_9"/>
<sequence length="175" mass="20571">MIEGCFVTASFMLYKKIGILILSYRFWFKQLFENRGSMKTTRSFGEYPKYSLHDARVQKIEYVDDSLTFTFDYIFSYENGIEQTHKAQVVFEKCDVDDLEILVFNSTILDTFTGKRIELPQYQQEYSESEFEVITETYNWGRAVLQGWLCTEGSPVHCIMNIYFTGDMVYVVDEG</sequence>